<keyword evidence="2" id="KW-0272">Extracellular matrix</keyword>
<feature type="chain" id="PRO_5007126952" description="Fibrinogen C-terminal domain-containing protein" evidence="3">
    <location>
        <begin position="20"/>
        <end position="576"/>
    </location>
</feature>
<dbReference type="NCBIfam" id="NF040941">
    <property type="entry name" value="GGGWT_bact"/>
    <property type="match status" value="1"/>
</dbReference>
<dbReference type="InterPro" id="IPR002181">
    <property type="entry name" value="Fibrinogen_a/b/g_C_dom"/>
</dbReference>
<dbReference type="Pfam" id="PF00147">
    <property type="entry name" value="Fibrinogen_C"/>
    <property type="match status" value="1"/>
</dbReference>
<evidence type="ECO:0000256" key="1">
    <source>
        <dbReference type="ARBA" id="ARBA00004498"/>
    </source>
</evidence>
<accession>A0A106QCU1</accession>
<evidence type="ECO:0000313" key="5">
    <source>
        <dbReference type="EMBL" id="KWA84131.1"/>
    </source>
</evidence>
<dbReference type="SUPFAM" id="SSF56496">
    <property type="entry name" value="Fibrinogen C-terminal domain-like"/>
    <property type="match status" value="1"/>
</dbReference>
<dbReference type="GO" id="GO:0005509">
    <property type="term" value="F:calcium ion binding"/>
    <property type="evidence" value="ECO:0007669"/>
    <property type="project" value="InterPro"/>
</dbReference>
<dbReference type="Proteomes" id="UP000060630">
    <property type="component" value="Unassembled WGS sequence"/>
</dbReference>
<dbReference type="InterPro" id="IPR015919">
    <property type="entry name" value="Cadherin-like_sf"/>
</dbReference>
<dbReference type="Pfam" id="PF05345">
    <property type="entry name" value="He_PIG"/>
    <property type="match status" value="3"/>
</dbReference>
<protein>
    <recommendedName>
        <fullName evidence="4">Fibrinogen C-terminal domain-containing protein</fullName>
    </recommendedName>
</protein>
<name>A0A106QCU1_9BURK</name>
<feature type="signal peptide" evidence="3">
    <location>
        <begin position="1"/>
        <end position="19"/>
    </location>
</feature>
<dbReference type="GO" id="GO:0016020">
    <property type="term" value="C:membrane"/>
    <property type="evidence" value="ECO:0007669"/>
    <property type="project" value="InterPro"/>
</dbReference>
<keyword evidence="3" id="KW-0732">Signal</keyword>
<evidence type="ECO:0000313" key="6">
    <source>
        <dbReference type="Proteomes" id="UP000060630"/>
    </source>
</evidence>
<dbReference type="Gene3D" id="3.90.215.10">
    <property type="entry name" value="Gamma Fibrinogen, chain A, domain 1"/>
    <property type="match status" value="1"/>
</dbReference>
<dbReference type="InterPro" id="IPR036056">
    <property type="entry name" value="Fibrinogen-like_C"/>
</dbReference>
<dbReference type="InterPro" id="IPR014716">
    <property type="entry name" value="Fibrinogen_a/b/g_C_1"/>
</dbReference>
<proteinExistence type="predicted"/>
<evidence type="ECO:0000256" key="3">
    <source>
        <dbReference type="SAM" id="SignalP"/>
    </source>
</evidence>
<feature type="domain" description="Fibrinogen C-terminal" evidence="4">
    <location>
        <begin position="358"/>
        <end position="398"/>
    </location>
</feature>
<gene>
    <name evidence="5" type="ORF">WL29_22470</name>
</gene>
<sequence>MKKTILAALLAATSLSALASTYYVVVPVPARTATAGNILVTLNGFSLPAGIVGRAYAGFDFASVLQVLGDPQYSPGSVRWSVVGGALPAGLTLGADGKLLGTPTAASNSSFDVMASYKTKAGQQRYQVLVVAISIGLADATLPNGVQGANYSYDLKPLLTVSGDSRYTPSQVTWTLNGTLPQGLQLNSDGTITGVPTAGGTSSFSVTASYLGQTGSRAYQVIVGDITIRLGGATPPTGVAGQVYSGFDLKPILQVNGDAAYQPGSGTGVTWSLDSGTLPPGLNLKPTGIIDGTPTSSGAGPVSLKATYKAVSAVQSYTFPITDVLMQYSGYRAWTNGTYASSCNDYRYPAAGTPFQYQGATGDGVYRVNLGGTPVDVYCDMTFNGGGWTLLMKQAAGDGTTLQGDTTYWTTGMPLNDTAASLNMNNGNFVSRAFNLMTASQYALQAANESSRRIYTRSSSTPRVAFSDAQRISYTDDAGVPQVYPDWFIRTTTYPNSQAIMSSRFAVNFMEYPAGSSIGACGARWGWASNENPSGSNPGTHDSCGGLGAYGGQYGSTFMNSSKSAWQPATLYLWAK</sequence>
<dbReference type="SUPFAM" id="SSF49313">
    <property type="entry name" value="Cadherin-like"/>
    <property type="match status" value="1"/>
</dbReference>
<evidence type="ECO:0000256" key="2">
    <source>
        <dbReference type="ARBA" id="ARBA00022530"/>
    </source>
</evidence>
<organism evidence="5 6">
    <name type="scientific">Burkholderia ubonensis</name>
    <dbReference type="NCBI Taxonomy" id="101571"/>
    <lineage>
        <taxon>Bacteria</taxon>
        <taxon>Pseudomonadati</taxon>
        <taxon>Pseudomonadota</taxon>
        <taxon>Betaproteobacteria</taxon>
        <taxon>Burkholderiales</taxon>
        <taxon>Burkholderiaceae</taxon>
        <taxon>Burkholderia</taxon>
        <taxon>Burkholderia cepacia complex</taxon>
    </lineage>
</organism>
<evidence type="ECO:0000259" key="4">
    <source>
        <dbReference type="Pfam" id="PF00147"/>
    </source>
</evidence>
<reference evidence="5 6" key="1">
    <citation type="submission" date="2015-11" db="EMBL/GenBank/DDBJ databases">
        <title>Expanding the genomic diversity of Burkholderia species for the development of highly accurate diagnostics.</title>
        <authorList>
            <person name="Sahl J."/>
            <person name="Keim P."/>
            <person name="Wagner D."/>
        </authorList>
    </citation>
    <scope>NUCLEOTIDE SEQUENCE [LARGE SCALE GENOMIC DNA]</scope>
    <source>
        <strain evidence="5 6">MSMB2087WGS</strain>
    </source>
</reference>
<dbReference type="InterPro" id="IPR013783">
    <property type="entry name" value="Ig-like_fold"/>
</dbReference>
<comment type="subcellular location">
    <subcellularLocation>
        <location evidence="1">Secreted</location>
        <location evidence="1">Extracellular space</location>
        <location evidence="1">Extracellular matrix</location>
    </subcellularLocation>
</comment>
<keyword evidence="2" id="KW-0964">Secreted</keyword>
<dbReference type="RefSeq" id="WP_060192528.1">
    <property type="nucleotide sequence ID" value="NZ_LPHD01000049.1"/>
</dbReference>
<dbReference type="Gene3D" id="2.60.40.10">
    <property type="entry name" value="Immunoglobulins"/>
    <property type="match status" value="3"/>
</dbReference>
<dbReference type="EMBL" id="LPHD01000049">
    <property type="protein sequence ID" value="KWA84131.1"/>
    <property type="molecule type" value="Genomic_DNA"/>
</dbReference>
<dbReference type="AlphaFoldDB" id="A0A106QCU1"/>
<comment type="caution">
    <text evidence="5">The sequence shown here is derived from an EMBL/GenBank/DDBJ whole genome shotgun (WGS) entry which is preliminary data.</text>
</comment>